<dbReference type="AlphaFoldDB" id="A0A0A9DGL4"/>
<name>A0A0A9DGL4_ARUDO</name>
<protein>
    <submittedName>
        <fullName evidence="1">Uncharacterized protein</fullName>
    </submittedName>
</protein>
<reference evidence="1" key="1">
    <citation type="submission" date="2014-09" db="EMBL/GenBank/DDBJ databases">
        <authorList>
            <person name="Magalhaes I.L.F."/>
            <person name="Oliveira U."/>
            <person name="Santos F.R."/>
            <person name="Vidigal T.H.D.A."/>
            <person name="Brescovit A.D."/>
            <person name="Santos A.J."/>
        </authorList>
    </citation>
    <scope>NUCLEOTIDE SEQUENCE</scope>
    <source>
        <tissue evidence="1">Shoot tissue taken approximately 20 cm above the soil surface</tissue>
    </source>
</reference>
<sequence>MMQRLLLCLLLMQNLLVWFVLMQRFLRGIRVC</sequence>
<proteinExistence type="predicted"/>
<organism evidence="1">
    <name type="scientific">Arundo donax</name>
    <name type="common">Giant reed</name>
    <name type="synonym">Donax arundinaceus</name>
    <dbReference type="NCBI Taxonomy" id="35708"/>
    <lineage>
        <taxon>Eukaryota</taxon>
        <taxon>Viridiplantae</taxon>
        <taxon>Streptophyta</taxon>
        <taxon>Embryophyta</taxon>
        <taxon>Tracheophyta</taxon>
        <taxon>Spermatophyta</taxon>
        <taxon>Magnoliopsida</taxon>
        <taxon>Liliopsida</taxon>
        <taxon>Poales</taxon>
        <taxon>Poaceae</taxon>
        <taxon>PACMAD clade</taxon>
        <taxon>Arundinoideae</taxon>
        <taxon>Arundineae</taxon>
        <taxon>Arundo</taxon>
    </lineage>
</organism>
<accession>A0A0A9DGL4</accession>
<dbReference type="EMBL" id="GBRH01210191">
    <property type="protein sequence ID" value="JAD87704.1"/>
    <property type="molecule type" value="Transcribed_RNA"/>
</dbReference>
<reference evidence="1" key="2">
    <citation type="journal article" date="2015" name="Data Brief">
        <title>Shoot transcriptome of the giant reed, Arundo donax.</title>
        <authorList>
            <person name="Barrero R.A."/>
            <person name="Guerrero F.D."/>
            <person name="Moolhuijzen P."/>
            <person name="Goolsby J.A."/>
            <person name="Tidwell J."/>
            <person name="Bellgard S.E."/>
            <person name="Bellgard M.I."/>
        </authorList>
    </citation>
    <scope>NUCLEOTIDE SEQUENCE</scope>
    <source>
        <tissue evidence="1">Shoot tissue taken approximately 20 cm above the soil surface</tissue>
    </source>
</reference>
<evidence type="ECO:0000313" key="1">
    <source>
        <dbReference type="EMBL" id="JAD87704.1"/>
    </source>
</evidence>